<evidence type="ECO:0000256" key="6">
    <source>
        <dbReference type="ARBA" id="ARBA00023136"/>
    </source>
</evidence>
<dbReference type="SUPFAM" id="SSF90123">
    <property type="entry name" value="ABC transporter transmembrane region"/>
    <property type="match status" value="1"/>
</dbReference>
<sequence>MSLKELLKTNIPRAIFILFIFFAYAVGGTISTYLFKYAINDLTKGNWERFVLWMLIDFAFSIFTVLSLPLGTFLFNKQIQECVHSIRAQIMQRYYNSGDYKVSEMQNELGNNLKILTDDYATPWIEIWTNLLSLVFAIGTLITLHWSLILFVAVAAIIVLMLPKIMTKKLSNSTAAAAKKNAQLLNTIENWFSGLGELRRYSAGARLDRALGQDSRKLAAANIYRRKVQGISISINGLGNAIGQIGASLWSGLLFFAHVITLGDWFIAGSFASTIFNGLWSVISAMTQMRSTKKLRQEIAQLTEPLPERKKGTVAYGVECHNLTVQYQNGESITYPDFTINKGDKVLLSGDSGTGKSTLFKVLLGQLKPETGEVYFTAKDGTKILPQNAQLGYVAQDATLFPDTIANNITMFNRKLTSKLKEVIQRVQLVPDLAKFPKQIDTVVDLDQGNLSGGQRQKVVLARAEVHDEPFLLLDEATSAIDSNATSAIIGDLLDTDKTVLMIAHNFSPELKEKFDYQIHLQSNKKKGNSDDN</sequence>
<evidence type="ECO:0000313" key="11">
    <source>
        <dbReference type="Proteomes" id="UP001164557"/>
    </source>
</evidence>
<dbReference type="PANTHER" id="PTHR24221">
    <property type="entry name" value="ATP-BINDING CASSETTE SUB-FAMILY B"/>
    <property type="match status" value="1"/>
</dbReference>
<dbReference type="InterPro" id="IPR003593">
    <property type="entry name" value="AAA+_ATPase"/>
</dbReference>
<dbReference type="GO" id="GO:0016887">
    <property type="term" value="F:ATP hydrolysis activity"/>
    <property type="evidence" value="ECO:0007669"/>
    <property type="project" value="InterPro"/>
</dbReference>
<dbReference type="InterPro" id="IPR003439">
    <property type="entry name" value="ABC_transporter-like_ATP-bd"/>
</dbReference>
<reference evidence="10" key="1">
    <citation type="submission" date="2021-09" db="EMBL/GenBank/DDBJ databases">
        <title>Lactobacillus species from Apis mellifera, Switzerland.</title>
        <authorList>
            <person name="Pfister J."/>
            <person name="Brown A."/>
            <person name="Neumann P."/>
            <person name="Collaud A."/>
            <person name="Retschnig G."/>
            <person name="Perreten V."/>
        </authorList>
    </citation>
    <scope>NUCLEOTIDE SEQUENCE</scope>
    <source>
        <strain evidence="10">IBH002</strain>
    </source>
</reference>
<evidence type="ECO:0000256" key="4">
    <source>
        <dbReference type="ARBA" id="ARBA00022840"/>
    </source>
</evidence>
<name>A0AA47B3A1_9LACO</name>
<dbReference type="AlphaFoldDB" id="A0AA47B3A1"/>
<keyword evidence="6 7" id="KW-0472">Membrane</keyword>
<evidence type="ECO:0000259" key="8">
    <source>
        <dbReference type="PROSITE" id="PS50893"/>
    </source>
</evidence>
<keyword evidence="5 7" id="KW-1133">Transmembrane helix</keyword>
<feature type="transmembrane region" description="Helical" evidence="7">
    <location>
        <begin position="50"/>
        <end position="70"/>
    </location>
</feature>
<dbReference type="Gene3D" id="3.40.50.300">
    <property type="entry name" value="P-loop containing nucleotide triphosphate hydrolases"/>
    <property type="match status" value="1"/>
</dbReference>
<proteinExistence type="predicted"/>
<dbReference type="RefSeq" id="WP_046327552.1">
    <property type="nucleotide sequence ID" value="NZ_CP084389.1"/>
</dbReference>
<evidence type="ECO:0000256" key="1">
    <source>
        <dbReference type="ARBA" id="ARBA00004651"/>
    </source>
</evidence>
<comment type="subcellular location">
    <subcellularLocation>
        <location evidence="1">Cell membrane</location>
        <topology evidence="1">Multi-pass membrane protein</topology>
    </subcellularLocation>
</comment>
<dbReference type="GO" id="GO:0005524">
    <property type="term" value="F:ATP binding"/>
    <property type="evidence" value="ECO:0007669"/>
    <property type="project" value="UniProtKB-KW"/>
</dbReference>
<dbReference type="GO" id="GO:0140359">
    <property type="term" value="F:ABC-type transporter activity"/>
    <property type="evidence" value="ECO:0007669"/>
    <property type="project" value="InterPro"/>
</dbReference>
<dbReference type="InterPro" id="IPR025662">
    <property type="entry name" value="Sigma_54_int_dom_ATP-bd_1"/>
</dbReference>
<feature type="transmembrane region" description="Helical" evidence="7">
    <location>
        <begin position="235"/>
        <end position="259"/>
    </location>
</feature>
<evidence type="ECO:0000313" key="10">
    <source>
        <dbReference type="EMBL" id="UZX29341.1"/>
    </source>
</evidence>
<keyword evidence="4 10" id="KW-0067">ATP-binding</keyword>
<dbReference type="GO" id="GO:0005886">
    <property type="term" value="C:plasma membrane"/>
    <property type="evidence" value="ECO:0007669"/>
    <property type="project" value="UniProtKB-SubCell"/>
</dbReference>
<feature type="transmembrane region" description="Helical" evidence="7">
    <location>
        <begin position="15"/>
        <end position="38"/>
    </location>
</feature>
<dbReference type="Proteomes" id="UP001164557">
    <property type="component" value="Chromosome"/>
</dbReference>
<dbReference type="InterPro" id="IPR011527">
    <property type="entry name" value="ABC1_TM_dom"/>
</dbReference>
<dbReference type="InterPro" id="IPR027417">
    <property type="entry name" value="P-loop_NTPase"/>
</dbReference>
<dbReference type="InterPro" id="IPR039421">
    <property type="entry name" value="Type_1_exporter"/>
</dbReference>
<keyword evidence="3" id="KW-0547">Nucleotide-binding</keyword>
<dbReference type="PROSITE" id="PS00675">
    <property type="entry name" value="SIGMA54_INTERACT_1"/>
    <property type="match status" value="1"/>
</dbReference>
<dbReference type="PROSITE" id="PS50893">
    <property type="entry name" value="ABC_TRANSPORTER_2"/>
    <property type="match status" value="1"/>
</dbReference>
<dbReference type="PROSITE" id="PS50929">
    <property type="entry name" value="ABC_TM1F"/>
    <property type="match status" value="1"/>
</dbReference>
<keyword evidence="2 7" id="KW-0812">Transmembrane</keyword>
<feature type="transmembrane region" description="Helical" evidence="7">
    <location>
        <begin position="134"/>
        <end position="162"/>
    </location>
</feature>
<dbReference type="Gene3D" id="1.20.1560.10">
    <property type="entry name" value="ABC transporter type 1, transmembrane domain"/>
    <property type="match status" value="1"/>
</dbReference>
<evidence type="ECO:0000256" key="5">
    <source>
        <dbReference type="ARBA" id="ARBA00022989"/>
    </source>
</evidence>
<dbReference type="InterPro" id="IPR036640">
    <property type="entry name" value="ABC1_TM_sf"/>
</dbReference>
<dbReference type="PANTHER" id="PTHR24221:SF654">
    <property type="entry name" value="ATP-BINDING CASSETTE SUB-FAMILY B MEMBER 6"/>
    <property type="match status" value="1"/>
</dbReference>
<dbReference type="SMART" id="SM00382">
    <property type="entry name" value="AAA"/>
    <property type="match status" value="1"/>
</dbReference>
<feature type="transmembrane region" description="Helical" evidence="7">
    <location>
        <begin position="265"/>
        <end position="286"/>
    </location>
</feature>
<evidence type="ECO:0000256" key="3">
    <source>
        <dbReference type="ARBA" id="ARBA00022741"/>
    </source>
</evidence>
<dbReference type="GO" id="GO:0034040">
    <property type="term" value="F:ATPase-coupled lipid transmembrane transporter activity"/>
    <property type="evidence" value="ECO:0007669"/>
    <property type="project" value="TreeGrafter"/>
</dbReference>
<feature type="domain" description="ABC transporter" evidence="8">
    <location>
        <begin position="318"/>
        <end position="533"/>
    </location>
</feature>
<dbReference type="SUPFAM" id="SSF52540">
    <property type="entry name" value="P-loop containing nucleoside triphosphate hydrolases"/>
    <property type="match status" value="1"/>
</dbReference>
<evidence type="ECO:0000259" key="9">
    <source>
        <dbReference type="PROSITE" id="PS50929"/>
    </source>
</evidence>
<evidence type="ECO:0000256" key="2">
    <source>
        <dbReference type="ARBA" id="ARBA00022692"/>
    </source>
</evidence>
<dbReference type="Pfam" id="PF00664">
    <property type="entry name" value="ABC_membrane"/>
    <property type="match status" value="1"/>
</dbReference>
<organism evidence="10 11">
    <name type="scientific">Lactobacillus helsingborgensis</name>
    <dbReference type="NCBI Taxonomy" id="1218494"/>
    <lineage>
        <taxon>Bacteria</taxon>
        <taxon>Bacillati</taxon>
        <taxon>Bacillota</taxon>
        <taxon>Bacilli</taxon>
        <taxon>Lactobacillales</taxon>
        <taxon>Lactobacillaceae</taxon>
        <taxon>Lactobacillus</taxon>
    </lineage>
</organism>
<accession>A0AA47B3A1</accession>
<feature type="domain" description="ABC transmembrane type-1" evidence="9">
    <location>
        <begin position="15"/>
        <end position="291"/>
    </location>
</feature>
<dbReference type="EMBL" id="CP084389">
    <property type="protein sequence ID" value="UZX29341.1"/>
    <property type="molecule type" value="Genomic_DNA"/>
</dbReference>
<keyword evidence="11" id="KW-1185">Reference proteome</keyword>
<evidence type="ECO:0000256" key="7">
    <source>
        <dbReference type="SAM" id="Phobius"/>
    </source>
</evidence>
<protein>
    <submittedName>
        <fullName evidence="10">ABC transporter ATP-binding protein/permease</fullName>
    </submittedName>
</protein>
<dbReference type="Pfam" id="PF00005">
    <property type="entry name" value="ABC_tran"/>
    <property type="match status" value="1"/>
</dbReference>
<dbReference type="CDD" id="cd03228">
    <property type="entry name" value="ABCC_MRP_Like"/>
    <property type="match status" value="1"/>
</dbReference>
<gene>
    <name evidence="10" type="ORF">LDX53_07130</name>
</gene>